<feature type="transmembrane region" description="Helical" evidence="10">
    <location>
        <begin position="74"/>
        <end position="96"/>
    </location>
</feature>
<dbReference type="PANTHER" id="PTHR10110:SF187">
    <property type="entry name" value="SODIUM_HYDROGEN EXCHANGER"/>
    <property type="match status" value="1"/>
</dbReference>
<sequence>MHRIIIMIARYLSVAPLAYLINLHAKLTDPTRTEPKIPKNHQLMIWWAGLRGAIAFALSFEVEGVEKEAIQTTILVVCVISVIILGGTTPFALTYLQIKTGVTLENELEAGDLTENDDDDIASQDSDILSSRLPDHWFLNFDRRYLKPIFGRKTLEMNRDDSPSRHSLLLTTQSRPSE</sequence>
<dbReference type="GO" id="GO:0015385">
    <property type="term" value="F:sodium:proton antiporter activity"/>
    <property type="evidence" value="ECO:0007669"/>
    <property type="project" value="InterPro"/>
</dbReference>
<feature type="region of interest" description="Disordered" evidence="9">
    <location>
        <begin position="157"/>
        <end position="178"/>
    </location>
</feature>
<feature type="compositionally biased region" description="Polar residues" evidence="9">
    <location>
        <begin position="169"/>
        <end position="178"/>
    </location>
</feature>
<dbReference type="GO" id="GO:0005770">
    <property type="term" value="C:late endosome"/>
    <property type="evidence" value="ECO:0007669"/>
    <property type="project" value="TreeGrafter"/>
</dbReference>
<protein>
    <submittedName>
        <fullName evidence="12">Monovalent cation:H+ antiporter, CPA1 (Nhx1)</fullName>
    </submittedName>
</protein>
<keyword evidence="6" id="KW-0406">Ion transport</keyword>
<keyword evidence="5" id="KW-0915">Sodium</keyword>
<reference evidence="12" key="1">
    <citation type="submission" date="2020-05" db="EMBL/GenBank/DDBJ databases">
        <title>Phylogenomic resolution of chytrid fungi.</title>
        <authorList>
            <person name="Stajich J.E."/>
            <person name="Amses K."/>
            <person name="Simmons R."/>
            <person name="Seto K."/>
            <person name="Myers J."/>
            <person name="Bonds A."/>
            <person name="Quandt C.A."/>
            <person name="Barry K."/>
            <person name="Liu P."/>
            <person name="Grigoriev I."/>
            <person name="Longcore J.E."/>
            <person name="James T.Y."/>
        </authorList>
    </citation>
    <scope>NUCLEOTIDE SEQUENCE</scope>
    <source>
        <strain evidence="12">PLAUS21</strain>
    </source>
</reference>
<name>A0AAD5UNB6_9FUNG</name>
<feature type="transmembrane region" description="Helical" evidence="10">
    <location>
        <begin position="7"/>
        <end position="25"/>
    </location>
</feature>
<keyword evidence="13" id="KW-1185">Reference proteome</keyword>
<keyword evidence="7 10" id="KW-0472">Membrane</keyword>
<dbReference type="Proteomes" id="UP001210925">
    <property type="component" value="Unassembled WGS sequence"/>
</dbReference>
<evidence type="ECO:0000256" key="7">
    <source>
        <dbReference type="ARBA" id="ARBA00023136"/>
    </source>
</evidence>
<keyword evidence="3 10" id="KW-0812">Transmembrane</keyword>
<keyword evidence="8" id="KW-0739">Sodium transport</keyword>
<evidence type="ECO:0000256" key="10">
    <source>
        <dbReference type="SAM" id="Phobius"/>
    </source>
</evidence>
<keyword evidence="2" id="KW-0813">Transport</keyword>
<evidence type="ECO:0000256" key="4">
    <source>
        <dbReference type="ARBA" id="ARBA00022989"/>
    </source>
</evidence>
<dbReference type="InterPro" id="IPR006153">
    <property type="entry name" value="Cation/H_exchanger_TM"/>
</dbReference>
<dbReference type="GO" id="GO:0015386">
    <property type="term" value="F:potassium:proton antiporter activity"/>
    <property type="evidence" value="ECO:0007669"/>
    <property type="project" value="TreeGrafter"/>
</dbReference>
<dbReference type="PANTHER" id="PTHR10110">
    <property type="entry name" value="SODIUM/HYDROGEN EXCHANGER"/>
    <property type="match status" value="1"/>
</dbReference>
<accession>A0AAD5UNB6</accession>
<evidence type="ECO:0000256" key="6">
    <source>
        <dbReference type="ARBA" id="ARBA00023065"/>
    </source>
</evidence>
<dbReference type="Pfam" id="PF00999">
    <property type="entry name" value="Na_H_Exchanger"/>
    <property type="match status" value="1"/>
</dbReference>
<feature type="transmembrane region" description="Helical" evidence="10">
    <location>
        <begin position="45"/>
        <end position="62"/>
    </location>
</feature>
<evidence type="ECO:0000259" key="11">
    <source>
        <dbReference type="Pfam" id="PF00999"/>
    </source>
</evidence>
<evidence type="ECO:0000256" key="3">
    <source>
        <dbReference type="ARBA" id="ARBA00022692"/>
    </source>
</evidence>
<keyword evidence="4 10" id="KW-1133">Transmembrane helix</keyword>
<evidence type="ECO:0000256" key="2">
    <source>
        <dbReference type="ARBA" id="ARBA00022448"/>
    </source>
</evidence>
<dbReference type="AlphaFoldDB" id="A0AAD5UNB6"/>
<evidence type="ECO:0000313" key="13">
    <source>
        <dbReference type="Proteomes" id="UP001210925"/>
    </source>
</evidence>
<organism evidence="12 13">
    <name type="scientific">Boothiomyces macroporosus</name>
    <dbReference type="NCBI Taxonomy" id="261099"/>
    <lineage>
        <taxon>Eukaryota</taxon>
        <taxon>Fungi</taxon>
        <taxon>Fungi incertae sedis</taxon>
        <taxon>Chytridiomycota</taxon>
        <taxon>Chytridiomycota incertae sedis</taxon>
        <taxon>Chytridiomycetes</taxon>
        <taxon>Rhizophydiales</taxon>
        <taxon>Terramycetaceae</taxon>
        <taxon>Boothiomyces</taxon>
    </lineage>
</organism>
<dbReference type="GO" id="GO:0007035">
    <property type="term" value="P:vacuolar acidification"/>
    <property type="evidence" value="ECO:0007669"/>
    <property type="project" value="TreeGrafter"/>
</dbReference>
<dbReference type="GO" id="GO:0005769">
    <property type="term" value="C:early endosome"/>
    <property type="evidence" value="ECO:0007669"/>
    <property type="project" value="TreeGrafter"/>
</dbReference>
<evidence type="ECO:0000313" key="12">
    <source>
        <dbReference type="EMBL" id="KAJ3260098.1"/>
    </source>
</evidence>
<dbReference type="GO" id="GO:0000329">
    <property type="term" value="C:fungal-type vacuole membrane"/>
    <property type="evidence" value="ECO:0007669"/>
    <property type="project" value="TreeGrafter"/>
</dbReference>
<evidence type="ECO:0000256" key="9">
    <source>
        <dbReference type="SAM" id="MobiDB-lite"/>
    </source>
</evidence>
<comment type="caution">
    <text evidence="12">The sequence shown here is derived from an EMBL/GenBank/DDBJ whole genome shotgun (WGS) entry which is preliminary data.</text>
</comment>
<gene>
    <name evidence="12" type="primary">NHX1_1</name>
    <name evidence="12" type="ORF">HK103_001174</name>
</gene>
<evidence type="ECO:0000256" key="5">
    <source>
        <dbReference type="ARBA" id="ARBA00023053"/>
    </source>
</evidence>
<dbReference type="EMBL" id="JADGKB010000013">
    <property type="protein sequence ID" value="KAJ3260098.1"/>
    <property type="molecule type" value="Genomic_DNA"/>
</dbReference>
<comment type="subcellular location">
    <subcellularLocation>
        <location evidence="1">Membrane</location>
        <topology evidence="1">Multi-pass membrane protein</topology>
    </subcellularLocation>
</comment>
<proteinExistence type="predicted"/>
<evidence type="ECO:0000256" key="8">
    <source>
        <dbReference type="ARBA" id="ARBA00023201"/>
    </source>
</evidence>
<evidence type="ECO:0000256" key="1">
    <source>
        <dbReference type="ARBA" id="ARBA00004141"/>
    </source>
</evidence>
<feature type="domain" description="Cation/H+ exchanger transmembrane" evidence="11">
    <location>
        <begin position="5"/>
        <end position="93"/>
    </location>
</feature>
<dbReference type="InterPro" id="IPR018422">
    <property type="entry name" value="Cation/H_exchanger_CPA1"/>
</dbReference>